<proteinExistence type="predicted"/>
<protein>
    <submittedName>
        <fullName evidence="1">Sigma-70 family RNA polymerase sigma factor</fullName>
    </submittedName>
</protein>
<dbReference type="Proteomes" id="UP001056837">
    <property type="component" value="Chromosome"/>
</dbReference>
<sequence length="221" mass="26275">MSDWKKYEKESTIKLIRLFQNKETSVGVKDLIFITLCYRFRKDVLEKCEVICKRFKHEVFVAELIADKTFESYYKKGKFIIKEESIEDVDNLFKFYLYGIAKNELTNYYRQEERKRKGHYYEGDERIVTDLENIDGMALDLKNKILIKAIESLTPNQRAVYLTYKKYEISGCNLPKNLLIELREYLGNVKQSRVRGLKKEANDRISIYLEALKVTQNISDE</sequence>
<dbReference type="RefSeq" id="WP_253679023.1">
    <property type="nucleotide sequence ID" value="NZ_CP050861.1"/>
</dbReference>
<name>A0AAE9MNP0_9FLAO</name>
<dbReference type="EMBL" id="CP050861">
    <property type="protein sequence ID" value="UTD15408.1"/>
    <property type="molecule type" value="Genomic_DNA"/>
</dbReference>
<reference evidence="1" key="1">
    <citation type="submission" date="2020-04" db="EMBL/GenBank/DDBJ databases">
        <title>Tenacibaculum mesophilum bac2.</title>
        <authorList>
            <person name="Li M."/>
        </authorList>
    </citation>
    <scope>NUCLEOTIDE SEQUENCE</scope>
    <source>
        <strain evidence="1">Bac2</strain>
    </source>
</reference>
<gene>
    <name evidence="1" type="ORF">HER15_07990</name>
</gene>
<dbReference type="AlphaFoldDB" id="A0AAE9MNP0"/>
<evidence type="ECO:0000313" key="2">
    <source>
        <dbReference type="Proteomes" id="UP001056837"/>
    </source>
</evidence>
<accession>A0AAE9MNP0</accession>
<organism evidence="1 2">
    <name type="scientific">Tenacibaculum mesophilum</name>
    <dbReference type="NCBI Taxonomy" id="104268"/>
    <lineage>
        <taxon>Bacteria</taxon>
        <taxon>Pseudomonadati</taxon>
        <taxon>Bacteroidota</taxon>
        <taxon>Flavobacteriia</taxon>
        <taxon>Flavobacteriales</taxon>
        <taxon>Flavobacteriaceae</taxon>
        <taxon>Tenacibaculum</taxon>
    </lineage>
</organism>
<evidence type="ECO:0000313" key="1">
    <source>
        <dbReference type="EMBL" id="UTD15408.1"/>
    </source>
</evidence>